<keyword evidence="3 8" id="KW-0285">Flavoprotein</keyword>
<evidence type="ECO:0000256" key="1">
    <source>
        <dbReference type="ARBA" id="ARBA00001974"/>
    </source>
</evidence>
<organism evidence="11 12">
    <name type="scientific">Lipomyces starkeyi NRRL Y-11557</name>
    <dbReference type="NCBI Taxonomy" id="675824"/>
    <lineage>
        <taxon>Eukaryota</taxon>
        <taxon>Fungi</taxon>
        <taxon>Dikarya</taxon>
        <taxon>Ascomycota</taxon>
        <taxon>Saccharomycotina</taxon>
        <taxon>Lipomycetes</taxon>
        <taxon>Lipomycetales</taxon>
        <taxon>Lipomycetaceae</taxon>
        <taxon>Lipomyces</taxon>
    </lineage>
</organism>
<dbReference type="SUPFAM" id="SSF69000">
    <property type="entry name" value="FAD-dependent thiol oxidase"/>
    <property type="match status" value="1"/>
</dbReference>
<dbReference type="AlphaFoldDB" id="A0A1E3Q9H6"/>
<keyword evidence="5 8" id="KW-0560">Oxidoreductase</keyword>
<evidence type="ECO:0000256" key="4">
    <source>
        <dbReference type="ARBA" id="ARBA00022827"/>
    </source>
</evidence>
<dbReference type="Proteomes" id="UP000094385">
    <property type="component" value="Unassembled WGS sequence"/>
</dbReference>
<comment type="cofactor">
    <cofactor evidence="1 8">
        <name>FAD</name>
        <dbReference type="ChEBI" id="CHEBI:57692"/>
    </cofactor>
</comment>
<evidence type="ECO:0000256" key="3">
    <source>
        <dbReference type="ARBA" id="ARBA00022630"/>
    </source>
</evidence>
<feature type="region of interest" description="Disordered" evidence="9">
    <location>
        <begin position="1"/>
        <end position="36"/>
    </location>
</feature>
<evidence type="ECO:0000256" key="9">
    <source>
        <dbReference type="SAM" id="MobiDB-lite"/>
    </source>
</evidence>
<dbReference type="Pfam" id="PF04777">
    <property type="entry name" value="Evr1_Alr"/>
    <property type="match status" value="1"/>
</dbReference>
<keyword evidence="7" id="KW-1015">Disulfide bond</keyword>
<evidence type="ECO:0000256" key="5">
    <source>
        <dbReference type="ARBA" id="ARBA00023002"/>
    </source>
</evidence>
<proteinExistence type="predicted"/>
<dbReference type="InterPro" id="IPR017905">
    <property type="entry name" value="ERV/ALR_sulphydryl_oxidase"/>
</dbReference>
<dbReference type="InterPro" id="IPR039799">
    <property type="entry name" value="ALR/ERV"/>
</dbReference>
<evidence type="ECO:0000256" key="6">
    <source>
        <dbReference type="ARBA" id="ARBA00023128"/>
    </source>
</evidence>
<dbReference type="GO" id="GO:0160203">
    <property type="term" value="P:mitochondrial disulfide relay system"/>
    <property type="evidence" value="ECO:0007669"/>
    <property type="project" value="EnsemblFungi"/>
</dbReference>
<evidence type="ECO:0000313" key="11">
    <source>
        <dbReference type="EMBL" id="ODQ74144.1"/>
    </source>
</evidence>
<keyword evidence="6" id="KW-0496">Mitochondrion</keyword>
<evidence type="ECO:0000256" key="8">
    <source>
        <dbReference type="RuleBase" id="RU371123"/>
    </source>
</evidence>
<evidence type="ECO:0000256" key="2">
    <source>
        <dbReference type="ARBA" id="ARBA00004569"/>
    </source>
</evidence>
<dbReference type="Gene3D" id="4.10.320.60">
    <property type="match status" value="1"/>
</dbReference>
<reference evidence="11 12" key="1">
    <citation type="journal article" date="2016" name="Proc. Natl. Acad. Sci. U.S.A.">
        <title>Comparative genomics of biotechnologically important yeasts.</title>
        <authorList>
            <person name="Riley R."/>
            <person name="Haridas S."/>
            <person name="Wolfe K.H."/>
            <person name="Lopes M.R."/>
            <person name="Hittinger C.T."/>
            <person name="Goeker M."/>
            <person name="Salamov A.A."/>
            <person name="Wisecaver J.H."/>
            <person name="Long T.M."/>
            <person name="Calvey C.H."/>
            <person name="Aerts A.L."/>
            <person name="Barry K.W."/>
            <person name="Choi C."/>
            <person name="Clum A."/>
            <person name="Coughlan A.Y."/>
            <person name="Deshpande S."/>
            <person name="Douglass A.P."/>
            <person name="Hanson S.J."/>
            <person name="Klenk H.-P."/>
            <person name="LaButti K.M."/>
            <person name="Lapidus A."/>
            <person name="Lindquist E.A."/>
            <person name="Lipzen A.M."/>
            <person name="Meier-Kolthoff J.P."/>
            <person name="Ohm R.A."/>
            <person name="Otillar R.P."/>
            <person name="Pangilinan J.L."/>
            <person name="Peng Y."/>
            <person name="Rokas A."/>
            <person name="Rosa C.A."/>
            <person name="Scheuner C."/>
            <person name="Sibirny A.A."/>
            <person name="Slot J.C."/>
            <person name="Stielow J.B."/>
            <person name="Sun H."/>
            <person name="Kurtzman C.P."/>
            <person name="Blackwell M."/>
            <person name="Grigoriev I.V."/>
            <person name="Jeffries T.W."/>
        </authorList>
    </citation>
    <scope>NUCLEOTIDE SEQUENCE [LARGE SCALE GENOMIC DNA]</scope>
    <source>
        <strain evidence="11 12">NRRL Y-11557</strain>
    </source>
</reference>
<dbReference type="PANTHER" id="PTHR12645">
    <property type="entry name" value="ALR/ERV"/>
    <property type="match status" value="1"/>
</dbReference>
<name>A0A1E3Q9H6_LIPST</name>
<dbReference type="PROSITE" id="PS51324">
    <property type="entry name" value="ERV_ALR"/>
    <property type="match status" value="1"/>
</dbReference>
<dbReference type="EC" id="1.8.3.2" evidence="8"/>
<dbReference type="EMBL" id="KV454292">
    <property type="protein sequence ID" value="ODQ74144.1"/>
    <property type="molecule type" value="Genomic_DNA"/>
</dbReference>
<comment type="catalytic activity">
    <reaction evidence="8">
        <text>2 R'C(R)SH + O2 = R'C(R)S-S(R)CR' + H2O2</text>
        <dbReference type="Rhea" id="RHEA:17357"/>
        <dbReference type="ChEBI" id="CHEBI:15379"/>
        <dbReference type="ChEBI" id="CHEBI:16240"/>
        <dbReference type="ChEBI" id="CHEBI:16520"/>
        <dbReference type="ChEBI" id="CHEBI:17412"/>
        <dbReference type="EC" id="1.8.3.2"/>
    </reaction>
</comment>
<feature type="domain" description="ERV/ALR sulfhydryl oxidase" evidence="10">
    <location>
        <begin position="78"/>
        <end position="180"/>
    </location>
</feature>
<dbReference type="OrthoDB" id="17199at2759"/>
<dbReference type="InterPro" id="IPR036774">
    <property type="entry name" value="ERV/ALR_sulphydryl_oxid_sf"/>
</dbReference>
<evidence type="ECO:0000313" key="12">
    <source>
        <dbReference type="Proteomes" id="UP000094385"/>
    </source>
</evidence>
<feature type="compositionally biased region" description="Basic and acidic residues" evidence="9">
    <location>
        <begin position="1"/>
        <end position="10"/>
    </location>
</feature>
<dbReference type="PANTHER" id="PTHR12645:SF0">
    <property type="entry name" value="FAD-LINKED SULFHYDRYL OXIDASE ALR"/>
    <property type="match status" value="1"/>
</dbReference>
<evidence type="ECO:0000259" key="10">
    <source>
        <dbReference type="PROSITE" id="PS51324"/>
    </source>
</evidence>
<dbReference type="GO" id="GO:0005758">
    <property type="term" value="C:mitochondrial intermembrane space"/>
    <property type="evidence" value="ECO:0007669"/>
    <property type="project" value="UniProtKB-SubCell"/>
</dbReference>
<dbReference type="Gene3D" id="1.20.120.310">
    <property type="entry name" value="ERV/ALR sulfhydryl oxidase domain"/>
    <property type="match status" value="1"/>
</dbReference>
<protein>
    <recommendedName>
        <fullName evidence="8">Sulfhydryl oxidase</fullName>
        <ecNumber evidence="8">1.8.3.2</ecNumber>
    </recommendedName>
</protein>
<comment type="subcellular location">
    <subcellularLocation>
        <location evidence="2">Mitochondrion intermembrane space</location>
    </subcellularLocation>
</comment>
<dbReference type="GO" id="GO:0050660">
    <property type="term" value="F:flavin adenine dinucleotide binding"/>
    <property type="evidence" value="ECO:0007669"/>
    <property type="project" value="TreeGrafter"/>
</dbReference>
<evidence type="ECO:0000256" key="7">
    <source>
        <dbReference type="ARBA" id="ARBA00023157"/>
    </source>
</evidence>
<dbReference type="GO" id="GO:0034599">
    <property type="term" value="P:cellular response to oxidative stress"/>
    <property type="evidence" value="ECO:0007669"/>
    <property type="project" value="EnsemblFungi"/>
</dbReference>
<dbReference type="GO" id="GO:0016971">
    <property type="term" value="F:flavin-dependent sulfhydryl oxidase activity"/>
    <property type="evidence" value="ECO:0007669"/>
    <property type="project" value="EnsemblFungi"/>
</dbReference>
<accession>A0A1E3Q9H6</accession>
<dbReference type="GO" id="GO:0006879">
    <property type="term" value="P:intracellular iron ion homeostasis"/>
    <property type="evidence" value="ECO:0007669"/>
    <property type="project" value="EnsemblFungi"/>
</dbReference>
<dbReference type="STRING" id="675824.A0A1E3Q9H6"/>
<sequence>MGIVVERVDNPRPPVSSEGTPKKLADSKHRIDPTTLPKGYVLDKDGKPCRTCNSLLDFRKAKGMSAAAAAAKPVATDCPPDVNELGRSTWTFLHSVAANYPEQATPAQQGDMKSFLRIFGKIYPCWYCAEDFQKWAEDAENKPKVTGREELGRWLCDAHNEVNRKLGKPEFDCNLWKERWRDGWKDGRCE</sequence>
<dbReference type="FunFam" id="1.20.120.310:FF:000003">
    <property type="entry name" value="Sulfhydryl oxidase"/>
    <property type="match status" value="1"/>
</dbReference>
<feature type="compositionally biased region" description="Basic and acidic residues" evidence="9">
    <location>
        <begin position="20"/>
        <end position="32"/>
    </location>
</feature>
<gene>
    <name evidence="11" type="ORF">LIPSTDRAFT_69703</name>
</gene>
<keyword evidence="12" id="KW-1185">Reference proteome</keyword>
<keyword evidence="4 8" id="KW-0274">FAD</keyword>